<dbReference type="Gene3D" id="3.30.379.10">
    <property type="entry name" value="Chitobiase/beta-hexosaminidase domain 2-like"/>
    <property type="match status" value="1"/>
</dbReference>
<feature type="active site" description="Proton donor" evidence="3">
    <location>
        <position position="263"/>
    </location>
</feature>
<dbReference type="InterPro" id="IPR049478">
    <property type="entry name" value="BT_4395-like_hel"/>
</dbReference>
<dbReference type="Pfam" id="PF02838">
    <property type="entry name" value="Glyco_hydro_20b"/>
    <property type="match status" value="1"/>
</dbReference>
<dbReference type="InterPro" id="IPR011496">
    <property type="entry name" value="O-GlcNAcase_cat"/>
</dbReference>
<keyword evidence="1 3" id="KW-0378">Hydrolase</keyword>
<dbReference type="SUPFAM" id="SSF51445">
    <property type="entry name" value="(Trans)glycosidases"/>
    <property type="match status" value="1"/>
</dbReference>
<keyword evidence="2 3" id="KW-0326">Glycosidase</keyword>
<dbReference type="PROSITE" id="PS52009">
    <property type="entry name" value="GH84"/>
    <property type="match status" value="1"/>
</dbReference>
<evidence type="ECO:0000256" key="1">
    <source>
        <dbReference type="ARBA" id="ARBA00022801"/>
    </source>
</evidence>
<evidence type="ECO:0000256" key="2">
    <source>
        <dbReference type="ARBA" id="ARBA00023295"/>
    </source>
</evidence>
<evidence type="ECO:0000313" key="7">
    <source>
        <dbReference type="Proteomes" id="UP000886740"/>
    </source>
</evidence>
<dbReference type="PANTHER" id="PTHR13170:SF16">
    <property type="entry name" value="PROTEIN O-GLCNACASE"/>
    <property type="match status" value="1"/>
</dbReference>
<reference evidence="6" key="2">
    <citation type="submission" date="2021-04" db="EMBL/GenBank/DDBJ databases">
        <authorList>
            <person name="Gilroy R."/>
        </authorList>
    </citation>
    <scope>NUCLEOTIDE SEQUENCE</scope>
    <source>
        <strain evidence="6">ChiGjej6B6-14162</strain>
    </source>
</reference>
<dbReference type="Gene3D" id="3.20.20.80">
    <property type="entry name" value="Glycosidases"/>
    <property type="match status" value="1"/>
</dbReference>
<keyword evidence="4" id="KW-0732">Signal</keyword>
<dbReference type="Pfam" id="PF07555">
    <property type="entry name" value="NAGidase"/>
    <property type="match status" value="1"/>
</dbReference>
<name>A0A9D2BGA9_9BACT</name>
<comment type="similarity">
    <text evidence="3">Belongs to the glycosyl hydrolase 84 family.</text>
</comment>
<proteinExistence type="inferred from homology"/>
<dbReference type="GO" id="GO:0015929">
    <property type="term" value="F:hexosaminidase activity"/>
    <property type="evidence" value="ECO:0007669"/>
    <property type="project" value="UniProtKB-ARBA"/>
</dbReference>
<dbReference type="GO" id="GO:0005975">
    <property type="term" value="P:carbohydrate metabolic process"/>
    <property type="evidence" value="ECO:0007669"/>
    <property type="project" value="UniProtKB-ARBA"/>
</dbReference>
<evidence type="ECO:0000256" key="3">
    <source>
        <dbReference type="PROSITE-ProRule" id="PRU01353"/>
    </source>
</evidence>
<dbReference type="InterPro" id="IPR013780">
    <property type="entry name" value="Glyco_hydro_b"/>
</dbReference>
<dbReference type="InterPro" id="IPR051822">
    <property type="entry name" value="Glycosyl_Hydrolase_84"/>
</dbReference>
<dbReference type="Pfam" id="PF21809">
    <property type="entry name" value="Glyco_hydro_84_hel"/>
    <property type="match status" value="1"/>
</dbReference>
<dbReference type="Gene3D" id="2.60.40.1180">
    <property type="entry name" value="Golgi alpha-mannosidase II"/>
    <property type="match status" value="1"/>
</dbReference>
<dbReference type="AlphaFoldDB" id="A0A9D2BGA9"/>
<protein>
    <submittedName>
        <fullName evidence="6">Beta-N-acetylglucosaminidase domain-containing protein</fullName>
    </submittedName>
</protein>
<evidence type="ECO:0000313" key="6">
    <source>
        <dbReference type="EMBL" id="HIX74397.1"/>
    </source>
</evidence>
<dbReference type="PANTHER" id="PTHR13170">
    <property type="entry name" value="O-GLCNACASE"/>
    <property type="match status" value="1"/>
</dbReference>
<feature type="domain" description="GH84" evidence="5">
    <location>
        <begin position="148"/>
        <end position="413"/>
    </location>
</feature>
<feature type="chain" id="PRO_5038932540" evidence="4">
    <location>
        <begin position="21"/>
        <end position="828"/>
    </location>
</feature>
<evidence type="ECO:0000259" key="5">
    <source>
        <dbReference type="PROSITE" id="PS52009"/>
    </source>
</evidence>
<dbReference type="PROSITE" id="PS51257">
    <property type="entry name" value="PROKAR_LIPOPROTEIN"/>
    <property type="match status" value="1"/>
</dbReference>
<accession>A0A9D2BGA9</accession>
<dbReference type="InterPro" id="IPR029018">
    <property type="entry name" value="Hex-like_dom2"/>
</dbReference>
<organism evidence="6 7">
    <name type="scientific">Candidatus Parabacteroides intestinipullorum</name>
    <dbReference type="NCBI Taxonomy" id="2838723"/>
    <lineage>
        <taxon>Bacteria</taxon>
        <taxon>Pseudomonadati</taxon>
        <taxon>Bacteroidota</taxon>
        <taxon>Bacteroidia</taxon>
        <taxon>Bacteroidales</taxon>
        <taxon>Tannerellaceae</taxon>
        <taxon>Parabacteroides</taxon>
    </lineage>
</organism>
<comment type="caution">
    <text evidence="6">The sequence shown here is derived from an EMBL/GenBank/DDBJ whole genome shotgun (WGS) entry which is preliminary data.</text>
</comment>
<reference evidence="6" key="1">
    <citation type="journal article" date="2021" name="PeerJ">
        <title>Extensive microbial diversity within the chicken gut microbiome revealed by metagenomics and culture.</title>
        <authorList>
            <person name="Gilroy R."/>
            <person name="Ravi A."/>
            <person name="Getino M."/>
            <person name="Pursley I."/>
            <person name="Horton D.L."/>
            <person name="Alikhan N.F."/>
            <person name="Baker D."/>
            <person name="Gharbi K."/>
            <person name="Hall N."/>
            <person name="Watson M."/>
            <person name="Adriaenssens E.M."/>
            <person name="Foster-Nyarko E."/>
            <person name="Jarju S."/>
            <person name="Secka A."/>
            <person name="Antonio M."/>
            <person name="Oren A."/>
            <person name="Chaudhuri R.R."/>
            <person name="La Ragione R."/>
            <person name="Hildebrand F."/>
            <person name="Pallen M.J."/>
        </authorList>
    </citation>
    <scope>NUCLEOTIDE SEQUENCE</scope>
    <source>
        <strain evidence="6">ChiGjej6B6-14162</strain>
    </source>
</reference>
<dbReference type="Gene3D" id="1.20.58.460">
    <property type="entry name" value="Hyaluronidase post-catalytic domain-like"/>
    <property type="match status" value="1"/>
</dbReference>
<dbReference type="InterPro" id="IPR015882">
    <property type="entry name" value="HEX_bac_N"/>
</dbReference>
<sequence>MQNARKILATAALISSCAFAYGQDRIPSILPEPQELTITNKWFTPTKGYQITGMENPDADGVRVLREALPFSSSGLPIEISTLKSDDELMRRSGAYTIDIRPEGIRIEIVDGASLFYAAQTIRQLALKEDNGKYRLPECTIKDYPDVLFRGTVEGFYGQPWSHEDRIEQLRFYGKTKLNTYIYGPKDDPYHSSPNWREPYPEDQARHITELAQEAARNKVNFVWAIHPGKDIQWNKADSLNILSKFGKMYDLGVRSFAVFFDDISGEGAKPQNQANLLNYIHNEFITKKKDVQPLIMCPTEYNKGWAKTDYLDIIGEQLNPAIQVMWTGDRVVADIDKPGLDWVNQRIKRPAYIWWNFPVSDYCQDHLLMGASYGLDTRAAGSMSGFVSNPMEYAEASKVAIFGVGMYTWNIDSYDPIRSWKEACAFIMPEASEAFQTFCEHNADPGPNWHIYRRDESKAYIDAIERYKAAYAKANYDAEAGRQLGALFAKITESSSELLDKCSNKNLLDEIRPWVIQFGYLGQAGTAAIETANAWANKDLSATWENYLRTANMLDSMRFINTTMNQKAQPKGVKVGSRVLNPFLIELHHQTGRNLLATPQVTADKVKMNIPTLLTDVEQLASQHYMEDGEIVGYPPMFETIRLNPGQYIGFNWEAQKEAEYFHFNLPQSNREGRQFEWSADGVDWKKIKVSTESVRDTIRNIDPKARFIRMVNQSNQPLDLNFRAFYAAMKKENVVDREALTHDSNLDTYGELATGQIIKIDCQGINEIKLFTSGKGQITVTGIQGKKERPTLYKGNNGYIRISPKGCDKIEIQADGETRLHEIVKE</sequence>
<dbReference type="InterPro" id="IPR017853">
    <property type="entry name" value="GH"/>
</dbReference>
<dbReference type="SUPFAM" id="SSF140657">
    <property type="entry name" value="Hyaluronidase post-catalytic domain-like"/>
    <property type="match status" value="1"/>
</dbReference>
<evidence type="ECO:0000256" key="4">
    <source>
        <dbReference type="SAM" id="SignalP"/>
    </source>
</evidence>
<feature type="signal peptide" evidence="4">
    <location>
        <begin position="1"/>
        <end position="20"/>
    </location>
</feature>
<gene>
    <name evidence="6" type="ORF">H9977_05115</name>
</gene>
<dbReference type="Proteomes" id="UP000886740">
    <property type="component" value="Unassembled WGS sequence"/>
</dbReference>
<dbReference type="GO" id="GO:1901135">
    <property type="term" value="P:carbohydrate derivative metabolic process"/>
    <property type="evidence" value="ECO:0007669"/>
    <property type="project" value="UniProtKB-ARBA"/>
</dbReference>
<dbReference type="EMBL" id="DXEL01000039">
    <property type="protein sequence ID" value="HIX74397.1"/>
    <property type="molecule type" value="Genomic_DNA"/>
</dbReference>
<dbReference type="SUPFAM" id="SSF55545">
    <property type="entry name" value="beta-N-acetylhexosaminidase-like domain"/>
    <property type="match status" value="1"/>
</dbReference>